<evidence type="ECO:0000313" key="2">
    <source>
        <dbReference type="Proteomes" id="UP001597469"/>
    </source>
</evidence>
<gene>
    <name evidence="1" type="ORF">ACFSUS_19105</name>
</gene>
<protein>
    <submittedName>
        <fullName evidence="1">Viral A-type inclusion protein</fullName>
    </submittedName>
</protein>
<evidence type="ECO:0000313" key="1">
    <source>
        <dbReference type="EMBL" id="MFD2572757.1"/>
    </source>
</evidence>
<comment type="caution">
    <text evidence="1">The sequence shown here is derived from an EMBL/GenBank/DDBJ whole genome shotgun (WGS) entry which is preliminary data.</text>
</comment>
<sequence>MFKFFPTVASFIISSLFFLSCKSDENKIKDAENEVFAIHDEVMPKIDDVMKLRKQLRQRITSFDSLKVAGSAAATLRTDEDKEQAVRINQDLALADSLMMDWMSRYNGDTLAKLPSEEALRYLTDQKDKITDVKTKVNTSIQQARQFLGKN</sequence>
<name>A0ABW5M6W8_9BACT</name>
<proteinExistence type="predicted"/>
<dbReference type="EMBL" id="JBHULN010000012">
    <property type="protein sequence ID" value="MFD2572757.1"/>
    <property type="molecule type" value="Genomic_DNA"/>
</dbReference>
<dbReference type="Proteomes" id="UP001597469">
    <property type="component" value="Unassembled WGS sequence"/>
</dbReference>
<accession>A0ABW5M6W8</accession>
<keyword evidence="2" id="KW-1185">Reference proteome</keyword>
<dbReference type="RefSeq" id="WP_381525347.1">
    <property type="nucleotide sequence ID" value="NZ_JBHULN010000012.1"/>
</dbReference>
<dbReference type="PROSITE" id="PS51257">
    <property type="entry name" value="PROKAR_LIPOPROTEIN"/>
    <property type="match status" value="1"/>
</dbReference>
<organism evidence="1 2">
    <name type="scientific">Spirosoma soli</name>
    <dbReference type="NCBI Taxonomy" id="1770529"/>
    <lineage>
        <taxon>Bacteria</taxon>
        <taxon>Pseudomonadati</taxon>
        <taxon>Bacteroidota</taxon>
        <taxon>Cytophagia</taxon>
        <taxon>Cytophagales</taxon>
        <taxon>Cytophagaceae</taxon>
        <taxon>Spirosoma</taxon>
    </lineage>
</organism>
<reference evidence="2" key="1">
    <citation type="journal article" date="2019" name="Int. J. Syst. Evol. Microbiol.">
        <title>The Global Catalogue of Microorganisms (GCM) 10K type strain sequencing project: providing services to taxonomists for standard genome sequencing and annotation.</title>
        <authorList>
            <consortium name="The Broad Institute Genomics Platform"/>
            <consortium name="The Broad Institute Genome Sequencing Center for Infectious Disease"/>
            <person name="Wu L."/>
            <person name="Ma J."/>
        </authorList>
    </citation>
    <scope>NUCLEOTIDE SEQUENCE [LARGE SCALE GENOMIC DNA]</scope>
    <source>
        <strain evidence="2">KCTC 42805</strain>
    </source>
</reference>